<name>A0AAP2CEU8_9BACT</name>
<keyword evidence="7" id="KW-1185">Reference proteome</keyword>
<protein>
    <submittedName>
        <fullName evidence="6">ABC transporter substrate-binding protein</fullName>
    </submittedName>
</protein>
<comment type="similarity">
    <text evidence="2">Belongs to the bacterial solute-binding protein SsuA/TauA family.</text>
</comment>
<dbReference type="EMBL" id="JAHCMY010000001">
    <property type="protein sequence ID" value="MBS9523243.1"/>
    <property type="molecule type" value="Genomic_DNA"/>
</dbReference>
<sequence length="286" mass="32486">MKNITITGVPEHFNFPWIKLIEKKPFKFNLTWKEEPKGSGAMIQSLQNGETDVAILLTESYLKAKVEKLKAQAIGYHVKSPLTWGIHVPSGSEVTDLAELQNHPFLISRLGSGSHLMAFLLAKQKGWALENLKFDIIGDLNGARNSFATNQPQAFLWEKYTTKPFVDNGEFRRIGSIPTPWPCFVIVASHNALENHTEELKQLQKALYETTASLKEEDTLAEDLSKHYQLKLEDIKSWLKDLNWATDPNMEKITLLNTMTILEELGLIDQELPVEELVDLNFVKLT</sequence>
<dbReference type="PANTHER" id="PTHR30024:SF47">
    <property type="entry name" value="TAURINE-BINDING PERIPLASMIC PROTEIN"/>
    <property type="match status" value="1"/>
</dbReference>
<feature type="coiled-coil region" evidence="4">
    <location>
        <begin position="186"/>
        <end position="213"/>
    </location>
</feature>
<evidence type="ECO:0000256" key="4">
    <source>
        <dbReference type="SAM" id="Coils"/>
    </source>
</evidence>
<reference evidence="6 7" key="1">
    <citation type="submission" date="2021-05" db="EMBL/GenBank/DDBJ databases">
        <authorList>
            <person name="Zhang Z.D."/>
            <person name="Osman G."/>
        </authorList>
    </citation>
    <scope>NUCLEOTIDE SEQUENCE [LARGE SCALE GENOMIC DNA]</scope>
    <source>
        <strain evidence="6 7">KCTC 32217</strain>
    </source>
</reference>
<dbReference type="PANTHER" id="PTHR30024">
    <property type="entry name" value="ALIPHATIC SULFONATES-BINDING PROTEIN-RELATED"/>
    <property type="match status" value="1"/>
</dbReference>
<gene>
    <name evidence="6" type="ORF">KI659_04355</name>
</gene>
<dbReference type="InterPro" id="IPR054364">
    <property type="entry name" value="Ca3427-like_PBP2"/>
</dbReference>
<keyword evidence="4" id="KW-0175">Coiled coil</keyword>
<dbReference type="Pfam" id="PF22384">
    <property type="entry name" value="PBP2_Ca3427_like"/>
    <property type="match status" value="1"/>
</dbReference>
<proteinExistence type="inferred from homology"/>
<dbReference type="RefSeq" id="WP_213944101.1">
    <property type="nucleotide sequence ID" value="NZ_JAHCMY010000001.1"/>
</dbReference>
<dbReference type="AlphaFoldDB" id="A0AAP2CEU8"/>
<evidence type="ECO:0000256" key="2">
    <source>
        <dbReference type="ARBA" id="ARBA00010742"/>
    </source>
</evidence>
<dbReference type="GO" id="GO:0042597">
    <property type="term" value="C:periplasmic space"/>
    <property type="evidence" value="ECO:0007669"/>
    <property type="project" value="UniProtKB-SubCell"/>
</dbReference>
<accession>A0AAP2CEU8</accession>
<keyword evidence="3" id="KW-0732">Signal</keyword>
<evidence type="ECO:0000313" key="6">
    <source>
        <dbReference type="EMBL" id="MBS9523243.1"/>
    </source>
</evidence>
<comment type="caution">
    <text evidence="6">The sequence shown here is derived from an EMBL/GenBank/DDBJ whole genome shotgun (WGS) entry which is preliminary data.</text>
</comment>
<evidence type="ECO:0000256" key="1">
    <source>
        <dbReference type="ARBA" id="ARBA00004418"/>
    </source>
</evidence>
<evidence type="ECO:0000256" key="3">
    <source>
        <dbReference type="ARBA" id="ARBA00022729"/>
    </source>
</evidence>
<comment type="subcellular location">
    <subcellularLocation>
        <location evidence="1">Periplasm</location>
    </subcellularLocation>
</comment>
<feature type="domain" description="Ca3427-like PBP 2" evidence="5">
    <location>
        <begin position="90"/>
        <end position="177"/>
    </location>
</feature>
<dbReference type="Proteomes" id="UP001319104">
    <property type="component" value="Unassembled WGS sequence"/>
</dbReference>
<dbReference type="SUPFAM" id="SSF53850">
    <property type="entry name" value="Periplasmic binding protein-like II"/>
    <property type="match status" value="1"/>
</dbReference>
<dbReference type="Gene3D" id="3.40.190.10">
    <property type="entry name" value="Periplasmic binding protein-like II"/>
    <property type="match status" value="2"/>
</dbReference>
<evidence type="ECO:0000313" key="7">
    <source>
        <dbReference type="Proteomes" id="UP001319104"/>
    </source>
</evidence>
<evidence type="ECO:0000259" key="5">
    <source>
        <dbReference type="Pfam" id="PF22384"/>
    </source>
</evidence>
<organism evidence="6 7">
    <name type="scientific">Litoribacter ruber</name>
    <dbReference type="NCBI Taxonomy" id="702568"/>
    <lineage>
        <taxon>Bacteria</taxon>
        <taxon>Pseudomonadati</taxon>
        <taxon>Bacteroidota</taxon>
        <taxon>Cytophagia</taxon>
        <taxon>Cytophagales</taxon>
        <taxon>Cyclobacteriaceae</taxon>
        <taxon>Litoribacter</taxon>
    </lineage>
</organism>